<sequence length="285" mass="29970">MAAVRRPACASCSSLLLASLLFIAMAIFALAAVAKGAGEPDPDPERGGGPMDCPIECASKLTGFIMETIKCYAACMGGGGGGGGELSAAEEKHAAAVMRGACRQRVLGSPVTTWPNLDIFLPTISEDPKLWVWPMEFDPYRFVSGGKTVDMTGSAGIRMIQLGTGRAENLPRTCHAMGTTHIALIVAQMVQAFECSGHPSQPPLDFKDKMEFTVVMDRPLLAAVKPPKPLVLIERVHGNRRLAGHYSVKGARRDEGGVVVHCAAAVGQATYGHRRCAGAAAGVNV</sequence>
<evidence type="ECO:0000256" key="6">
    <source>
        <dbReference type="SAM" id="SignalP"/>
    </source>
</evidence>
<evidence type="ECO:0000256" key="2">
    <source>
        <dbReference type="ARBA" id="ARBA00022617"/>
    </source>
</evidence>
<evidence type="ECO:0000256" key="1">
    <source>
        <dbReference type="ARBA" id="ARBA00010617"/>
    </source>
</evidence>
<dbReference type="EMBL" id="CAJGYO010000011">
    <property type="protein sequence ID" value="CAD6261075.1"/>
    <property type="molecule type" value="Genomic_DNA"/>
</dbReference>
<evidence type="ECO:0000256" key="5">
    <source>
        <dbReference type="ARBA" id="ARBA00023004"/>
    </source>
</evidence>
<keyword evidence="5" id="KW-0408">Iron</keyword>
<organism evidence="7 8">
    <name type="scientific">Miscanthus lutarioriparius</name>
    <dbReference type="NCBI Taxonomy" id="422564"/>
    <lineage>
        <taxon>Eukaryota</taxon>
        <taxon>Viridiplantae</taxon>
        <taxon>Streptophyta</taxon>
        <taxon>Embryophyta</taxon>
        <taxon>Tracheophyta</taxon>
        <taxon>Spermatophyta</taxon>
        <taxon>Magnoliopsida</taxon>
        <taxon>Liliopsida</taxon>
        <taxon>Poales</taxon>
        <taxon>Poaceae</taxon>
        <taxon>PACMAD clade</taxon>
        <taxon>Panicoideae</taxon>
        <taxon>Andropogonodae</taxon>
        <taxon>Andropogoneae</taxon>
        <taxon>Saccharinae</taxon>
        <taxon>Miscanthus</taxon>
    </lineage>
</organism>
<keyword evidence="8" id="KW-1185">Reference proteome</keyword>
<protein>
    <submittedName>
        <fullName evidence="7">Uncharacterized protein</fullName>
    </submittedName>
</protein>
<name>A0A811QJJ0_9POAL</name>
<evidence type="ECO:0000256" key="3">
    <source>
        <dbReference type="ARBA" id="ARBA00022723"/>
    </source>
</evidence>
<dbReference type="PANTHER" id="PTHR47944:SF19">
    <property type="entry name" value="CYTOCHROME P450 77A4"/>
    <property type="match status" value="1"/>
</dbReference>
<dbReference type="GO" id="GO:0004497">
    <property type="term" value="F:monooxygenase activity"/>
    <property type="evidence" value="ECO:0007669"/>
    <property type="project" value="InterPro"/>
</dbReference>
<evidence type="ECO:0000313" key="7">
    <source>
        <dbReference type="EMBL" id="CAD6261075.1"/>
    </source>
</evidence>
<dbReference type="OrthoDB" id="689444at2759"/>
<dbReference type="PANTHER" id="PTHR47944">
    <property type="entry name" value="CYTOCHROME P450 98A9"/>
    <property type="match status" value="1"/>
</dbReference>
<comment type="similarity">
    <text evidence="1">Belongs to the cytochrome P450 family.</text>
</comment>
<dbReference type="AlphaFoldDB" id="A0A811QJJ0"/>
<keyword evidence="6" id="KW-0732">Signal</keyword>
<keyword evidence="2" id="KW-0349">Heme</keyword>
<evidence type="ECO:0000313" key="8">
    <source>
        <dbReference type="Proteomes" id="UP000604825"/>
    </source>
</evidence>
<keyword evidence="4" id="KW-0560">Oxidoreductase</keyword>
<evidence type="ECO:0000256" key="4">
    <source>
        <dbReference type="ARBA" id="ARBA00023002"/>
    </source>
</evidence>
<feature type="chain" id="PRO_5032894366" evidence="6">
    <location>
        <begin position="32"/>
        <end position="285"/>
    </location>
</feature>
<gene>
    <name evidence="7" type="ORF">NCGR_LOCUS44496</name>
</gene>
<dbReference type="GO" id="GO:0005506">
    <property type="term" value="F:iron ion binding"/>
    <property type="evidence" value="ECO:0007669"/>
    <property type="project" value="InterPro"/>
</dbReference>
<comment type="caution">
    <text evidence="7">The sequence shown here is derived from an EMBL/GenBank/DDBJ whole genome shotgun (WGS) entry which is preliminary data.</text>
</comment>
<dbReference type="Gene3D" id="1.10.630.10">
    <property type="entry name" value="Cytochrome P450"/>
    <property type="match status" value="1"/>
</dbReference>
<keyword evidence="3" id="KW-0479">Metal-binding</keyword>
<reference evidence="7" key="1">
    <citation type="submission" date="2020-10" db="EMBL/GenBank/DDBJ databases">
        <authorList>
            <person name="Han B."/>
            <person name="Lu T."/>
            <person name="Zhao Q."/>
            <person name="Huang X."/>
            <person name="Zhao Y."/>
        </authorList>
    </citation>
    <scope>NUCLEOTIDE SEQUENCE</scope>
</reference>
<feature type="signal peptide" evidence="6">
    <location>
        <begin position="1"/>
        <end position="31"/>
    </location>
</feature>
<dbReference type="GO" id="GO:0020037">
    <property type="term" value="F:heme binding"/>
    <property type="evidence" value="ECO:0007669"/>
    <property type="project" value="InterPro"/>
</dbReference>
<dbReference type="SUPFAM" id="SSF48264">
    <property type="entry name" value="Cytochrome P450"/>
    <property type="match status" value="1"/>
</dbReference>
<proteinExistence type="inferred from homology"/>
<dbReference type="GO" id="GO:0016705">
    <property type="term" value="F:oxidoreductase activity, acting on paired donors, with incorporation or reduction of molecular oxygen"/>
    <property type="evidence" value="ECO:0007669"/>
    <property type="project" value="InterPro"/>
</dbReference>
<dbReference type="InterPro" id="IPR036396">
    <property type="entry name" value="Cyt_P450_sf"/>
</dbReference>
<dbReference type="Proteomes" id="UP000604825">
    <property type="component" value="Unassembled WGS sequence"/>
</dbReference>
<accession>A0A811QJJ0</accession>